<evidence type="ECO:0000313" key="1">
    <source>
        <dbReference type="EMBL" id="KAF6840782.1"/>
    </source>
</evidence>
<comment type="caution">
    <text evidence="1">The sequence shown here is derived from an EMBL/GenBank/DDBJ whole genome shotgun (WGS) entry which is preliminary data.</text>
</comment>
<organism evidence="1 2">
    <name type="scientific">Colletotrichum musicola</name>
    <dbReference type="NCBI Taxonomy" id="2175873"/>
    <lineage>
        <taxon>Eukaryota</taxon>
        <taxon>Fungi</taxon>
        <taxon>Dikarya</taxon>
        <taxon>Ascomycota</taxon>
        <taxon>Pezizomycotina</taxon>
        <taxon>Sordariomycetes</taxon>
        <taxon>Hypocreomycetidae</taxon>
        <taxon>Glomerellales</taxon>
        <taxon>Glomerellaceae</taxon>
        <taxon>Colletotrichum</taxon>
        <taxon>Colletotrichum orchidearum species complex</taxon>
    </lineage>
</organism>
<keyword evidence="2" id="KW-1185">Reference proteome</keyword>
<protein>
    <submittedName>
        <fullName evidence="1">Uncharacterized protein</fullName>
    </submittedName>
</protein>
<evidence type="ECO:0000313" key="2">
    <source>
        <dbReference type="Proteomes" id="UP000639643"/>
    </source>
</evidence>
<dbReference type="AlphaFoldDB" id="A0A8H6NQL5"/>
<name>A0A8H6NQL5_9PEZI</name>
<gene>
    <name evidence="1" type="ORF">CMUS01_03815</name>
</gene>
<proteinExistence type="predicted"/>
<dbReference type="Proteomes" id="UP000639643">
    <property type="component" value="Unassembled WGS sequence"/>
</dbReference>
<reference evidence="1" key="1">
    <citation type="journal article" date="2020" name="Phytopathology">
        <title>Genome Sequence Resources of Colletotrichum truncatum, C. plurivorum, C. musicola, and C. sojae: Four Species Pathogenic to Soybean (Glycine max).</title>
        <authorList>
            <person name="Rogerio F."/>
            <person name="Boufleur T.R."/>
            <person name="Ciampi-Guillardi M."/>
            <person name="Sukno S.A."/>
            <person name="Thon M.R."/>
            <person name="Massola Junior N.S."/>
            <person name="Baroncelli R."/>
        </authorList>
    </citation>
    <scope>NUCLEOTIDE SEQUENCE</scope>
    <source>
        <strain evidence="1">LFN0074</strain>
    </source>
</reference>
<accession>A0A8H6NQL5</accession>
<dbReference type="EMBL" id="WIGM01000096">
    <property type="protein sequence ID" value="KAF6840782.1"/>
    <property type="molecule type" value="Genomic_DNA"/>
</dbReference>
<sequence length="84" mass="9700">MWLQRSRRGILRYKLRLEGALRFVRGTGPSHLSSVALDELEQRVLAASSTGRWVGASVSCEIENWRWLQRVCYGRPYTISVSLY</sequence>